<evidence type="ECO:0000256" key="3">
    <source>
        <dbReference type="ARBA" id="ARBA00022475"/>
    </source>
</evidence>
<feature type="compositionally biased region" description="Low complexity" evidence="7">
    <location>
        <begin position="486"/>
        <end position="498"/>
    </location>
</feature>
<dbReference type="InterPro" id="IPR036938">
    <property type="entry name" value="PAP2/HPO_sf"/>
</dbReference>
<feature type="transmembrane region" description="Helical" evidence="8">
    <location>
        <begin position="332"/>
        <end position="349"/>
    </location>
</feature>
<evidence type="ECO:0000256" key="6">
    <source>
        <dbReference type="ARBA" id="ARBA00023136"/>
    </source>
</evidence>
<evidence type="ECO:0000259" key="9">
    <source>
        <dbReference type="SMART" id="SM00014"/>
    </source>
</evidence>
<evidence type="ECO:0000256" key="2">
    <source>
        <dbReference type="ARBA" id="ARBA00010792"/>
    </source>
</evidence>
<feature type="transmembrane region" description="Helical" evidence="8">
    <location>
        <begin position="242"/>
        <end position="262"/>
    </location>
</feature>
<dbReference type="EMBL" id="JACHWR010000001">
    <property type="protein sequence ID" value="MBB3040921.1"/>
    <property type="molecule type" value="Genomic_DNA"/>
</dbReference>
<feature type="transmembrane region" description="Helical" evidence="8">
    <location>
        <begin position="436"/>
        <end position="456"/>
    </location>
</feature>
<feature type="compositionally biased region" description="Gly residues" evidence="7">
    <location>
        <begin position="499"/>
        <end position="509"/>
    </location>
</feature>
<dbReference type="Gene3D" id="1.20.144.10">
    <property type="entry name" value="Phosphatidic acid phosphatase type 2/haloperoxidase"/>
    <property type="match status" value="1"/>
</dbReference>
<feature type="domain" description="Phosphatidic acid phosphatase type 2/haloperoxidase" evidence="9">
    <location>
        <begin position="327"/>
        <end position="451"/>
    </location>
</feature>
<evidence type="ECO:0000256" key="7">
    <source>
        <dbReference type="SAM" id="MobiDB-lite"/>
    </source>
</evidence>
<accession>A0A7W4Z0L9</accession>
<dbReference type="Pfam" id="PF09335">
    <property type="entry name" value="VTT_dom"/>
    <property type="match status" value="1"/>
</dbReference>
<dbReference type="InterPro" id="IPR000326">
    <property type="entry name" value="PAP2/HPO"/>
</dbReference>
<evidence type="ECO:0000256" key="8">
    <source>
        <dbReference type="SAM" id="Phobius"/>
    </source>
</evidence>
<feature type="transmembrane region" description="Helical" evidence="8">
    <location>
        <begin position="57"/>
        <end position="78"/>
    </location>
</feature>
<feature type="region of interest" description="Disordered" evidence="7">
    <location>
        <begin position="462"/>
        <end position="519"/>
    </location>
</feature>
<dbReference type="SMART" id="SM00014">
    <property type="entry name" value="acidPPc"/>
    <property type="match status" value="1"/>
</dbReference>
<feature type="transmembrane region" description="Helical" evidence="8">
    <location>
        <begin position="374"/>
        <end position="391"/>
    </location>
</feature>
<evidence type="ECO:0000256" key="4">
    <source>
        <dbReference type="ARBA" id="ARBA00022692"/>
    </source>
</evidence>
<feature type="transmembrane region" description="Helical" evidence="8">
    <location>
        <begin position="116"/>
        <end position="135"/>
    </location>
</feature>
<organism evidence="10 11">
    <name type="scientific">Nocardioides soli</name>
    <dbReference type="NCBI Taxonomy" id="1036020"/>
    <lineage>
        <taxon>Bacteria</taxon>
        <taxon>Bacillati</taxon>
        <taxon>Actinomycetota</taxon>
        <taxon>Actinomycetes</taxon>
        <taxon>Propionibacteriales</taxon>
        <taxon>Nocardioidaceae</taxon>
        <taxon>Nocardioides</taxon>
    </lineage>
</organism>
<dbReference type="GO" id="GO:0050380">
    <property type="term" value="F:undecaprenyl-diphosphatase activity"/>
    <property type="evidence" value="ECO:0007669"/>
    <property type="project" value="UniProtKB-EC"/>
</dbReference>
<evidence type="ECO:0000256" key="5">
    <source>
        <dbReference type="ARBA" id="ARBA00022989"/>
    </source>
</evidence>
<dbReference type="Proteomes" id="UP000589626">
    <property type="component" value="Unassembled WGS sequence"/>
</dbReference>
<proteinExistence type="inferred from homology"/>
<keyword evidence="6 8" id="KW-0472">Membrane</keyword>
<feature type="transmembrane region" description="Helical" evidence="8">
    <location>
        <begin position="174"/>
        <end position="196"/>
    </location>
</feature>
<dbReference type="GO" id="GO:0005886">
    <property type="term" value="C:plasma membrane"/>
    <property type="evidence" value="ECO:0007669"/>
    <property type="project" value="UniProtKB-SubCell"/>
</dbReference>
<dbReference type="PANTHER" id="PTHR42709:SF6">
    <property type="entry name" value="UNDECAPRENYL PHOSPHATE TRANSPORTER A"/>
    <property type="match status" value="1"/>
</dbReference>
<feature type="transmembrane region" description="Helical" evidence="8">
    <location>
        <begin position="142"/>
        <end position="162"/>
    </location>
</feature>
<keyword evidence="10" id="KW-0378">Hydrolase</keyword>
<feature type="transmembrane region" description="Helical" evidence="8">
    <location>
        <begin position="301"/>
        <end position="320"/>
    </location>
</feature>
<feature type="transmembrane region" description="Helical" evidence="8">
    <location>
        <begin position="403"/>
        <end position="424"/>
    </location>
</feature>
<dbReference type="EC" id="3.6.1.27" evidence="10"/>
<gene>
    <name evidence="10" type="ORF">FHU40_000722</name>
</gene>
<dbReference type="InterPro" id="IPR032816">
    <property type="entry name" value="VTT_dom"/>
</dbReference>
<keyword evidence="11" id="KW-1185">Reference proteome</keyword>
<dbReference type="InterPro" id="IPR051311">
    <property type="entry name" value="DedA_domain"/>
</dbReference>
<dbReference type="AlphaFoldDB" id="A0A7W4Z0L9"/>
<reference evidence="10 11" key="1">
    <citation type="submission" date="2020-08" db="EMBL/GenBank/DDBJ databases">
        <title>Sequencing the genomes of 1000 actinobacteria strains.</title>
        <authorList>
            <person name="Klenk H.-P."/>
        </authorList>
    </citation>
    <scope>NUCLEOTIDE SEQUENCE [LARGE SCALE GENOMIC DNA]</scope>
    <source>
        <strain evidence="10 11">DSM 105498</strain>
    </source>
</reference>
<feature type="transmembrane region" description="Helical" evidence="8">
    <location>
        <begin position="32"/>
        <end position="50"/>
    </location>
</feature>
<keyword evidence="3" id="KW-1003">Cell membrane</keyword>
<dbReference type="SUPFAM" id="SSF48317">
    <property type="entry name" value="Acid phosphatase/Vanadium-dependent haloperoxidase"/>
    <property type="match status" value="1"/>
</dbReference>
<sequence length="519" mass="54405">MTDRVAALLLGFPAWAALVAVFALPALESSAFVGFVFPGEIALILGGLLAQQGRVALVAVLAAGFAGAVVGDIVGYAVGRRYGHRVLGGTLGRFVERDRLDRAERYLAARGGRAVFLGRFTAALRVMIPGAAGMVGMRYRTFAVYNVAGAAGWVVLSVLLGYLGGRSWQRVEHVASRVGLGALVLLVVLLSAGVAWRRARRTSGAAVLVRLRDGDPVRWAGARFPRTAGWIRRRLDGGTGRGLAATAAGVVLAVLTWSFLAITQDVAGHDELAADDPGIHDWVVAHRVPALDAFFRLVTHLGSNAVLVPLLVIVMGTVGWRLRTWRPIVTTALVYGVAAVLHVVVGAWLQRPRPPATDWIAPASGWSYPSGHTAQAWVGWGMLALVVVGYARPGLGRERRRLGTAVTIGAVALAVVIATLVSLSRVYLGVHWPTDVLGSTTMGLALLAAVVLERLLRSAGRSGDLDEPLGPEHASGQRPGQREQQGDGAQAAGALRGVSGEGGALGGEVGAHVHGEADR</sequence>
<protein>
    <submittedName>
        <fullName evidence="10">Undecaprenyl-diphosphatase</fullName>
        <ecNumber evidence="10">3.6.1.27</ecNumber>
    </submittedName>
</protein>
<dbReference type="PANTHER" id="PTHR42709">
    <property type="entry name" value="ALKALINE PHOSPHATASE LIKE PROTEIN"/>
    <property type="match status" value="1"/>
</dbReference>
<dbReference type="Pfam" id="PF01569">
    <property type="entry name" value="PAP2"/>
    <property type="match status" value="1"/>
</dbReference>
<evidence type="ECO:0000313" key="11">
    <source>
        <dbReference type="Proteomes" id="UP000589626"/>
    </source>
</evidence>
<evidence type="ECO:0000313" key="10">
    <source>
        <dbReference type="EMBL" id="MBB3040921.1"/>
    </source>
</evidence>
<name>A0A7W4Z0L9_9ACTN</name>
<keyword evidence="5 8" id="KW-1133">Transmembrane helix</keyword>
<comment type="similarity">
    <text evidence="2">Belongs to the DedA family.</text>
</comment>
<dbReference type="CDD" id="cd03392">
    <property type="entry name" value="PAP2_like_2"/>
    <property type="match status" value="1"/>
</dbReference>
<comment type="caution">
    <text evidence="10">The sequence shown here is derived from an EMBL/GenBank/DDBJ whole genome shotgun (WGS) entry which is preliminary data.</text>
</comment>
<evidence type="ECO:0000256" key="1">
    <source>
        <dbReference type="ARBA" id="ARBA00004651"/>
    </source>
</evidence>
<comment type="subcellular location">
    <subcellularLocation>
        <location evidence="1">Cell membrane</location>
        <topology evidence="1">Multi-pass membrane protein</topology>
    </subcellularLocation>
</comment>
<keyword evidence="4 8" id="KW-0812">Transmembrane</keyword>